<evidence type="ECO:0000259" key="2">
    <source>
        <dbReference type="Pfam" id="PF26604"/>
    </source>
</evidence>
<keyword evidence="1" id="KW-0472">Membrane</keyword>
<accession>A0A1G9P1T2</accession>
<dbReference type="NCBIfam" id="NF047864">
    <property type="entry name" value="CBU_0592_membra"/>
    <property type="match status" value="1"/>
</dbReference>
<gene>
    <name evidence="3" type="ORF">SAMN05421823_10952</name>
</gene>
<dbReference type="STRING" id="1075417.SAMN05421823_10952"/>
<reference evidence="3 4" key="1">
    <citation type="submission" date="2016-10" db="EMBL/GenBank/DDBJ databases">
        <authorList>
            <person name="de Groot N.N."/>
        </authorList>
    </citation>
    <scope>NUCLEOTIDE SEQUENCE [LARGE SCALE GENOMIC DNA]</scope>
    <source>
        <strain evidence="3 4">DSM 25186</strain>
    </source>
</reference>
<feature type="transmembrane region" description="Helical" evidence="1">
    <location>
        <begin position="60"/>
        <end position="77"/>
    </location>
</feature>
<feature type="transmembrane region" description="Helical" evidence="1">
    <location>
        <begin position="35"/>
        <end position="54"/>
    </location>
</feature>
<dbReference type="RefSeq" id="WP_089685507.1">
    <property type="nucleotide sequence ID" value="NZ_FNFO01000009.1"/>
</dbReference>
<name>A0A1G9P1T2_9BACT</name>
<dbReference type="EMBL" id="FNFO01000009">
    <property type="protein sequence ID" value="SDL92644.1"/>
    <property type="molecule type" value="Genomic_DNA"/>
</dbReference>
<feature type="domain" description="CBU-0592-like" evidence="2">
    <location>
        <begin position="8"/>
        <end position="76"/>
    </location>
</feature>
<dbReference type="Proteomes" id="UP000198510">
    <property type="component" value="Unassembled WGS sequence"/>
</dbReference>
<evidence type="ECO:0000256" key="1">
    <source>
        <dbReference type="SAM" id="Phobius"/>
    </source>
</evidence>
<keyword evidence="4" id="KW-1185">Reference proteome</keyword>
<dbReference type="Pfam" id="PF26604">
    <property type="entry name" value="CBU_0592"/>
    <property type="match status" value="1"/>
</dbReference>
<proteinExistence type="predicted"/>
<sequence length="85" mass="9294">MTGQAIMTLFGWLGTLLYLLAYFLLVTKRWTSTSLAYHLCNILGGVLLTLNTLYDKSLPAAFLNGAWALIAGYGLIADRNANRAP</sequence>
<evidence type="ECO:0000313" key="4">
    <source>
        <dbReference type="Proteomes" id="UP000198510"/>
    </source>
</evidence>
<feature type="transmembrane region" description="Helical" evidence="1">
    <location>
        <begin position="6"/>
        <end position="26"/>
    </location>
</feature>
<keyword evidence="1" id="KW-0812">Transmembrane</keyword>
<keyword evidence="1" id="KW-1133">Transmembrane helix</keyword>
<evidence type="ECO:0000313" key="3">
    <source>
        <dbReference type="EMBL" id="SDL92644.1"/>
    </source>
</evidence>
<dbReference type="AlphaFoldDB" id="A0A1G9P1T2"/>
<dbReference type="OrthoDB" id="7063597at2"/>
<organism evidence="3 4">
    <name type="scientific">Catalinimonas alkaloidigena</name>
    <dbReference type="NCBI Taxonomy" id="1075417"/>
    <lineage>
        <taxon>Bacteria</taxon>
        <taxon>Pseudomonadati</taxon>
        <taxon>Bacteroidota</taxon>
        <taxon>Cytophagia</taxon>
        <taxon>Cytophagales</taxon>
        <taxon>Catalimonadaceae</taxon>
        <taxon>Catalinimonas</taxon>
    </lineage>
</organism>
<dbReference type="InterPro" id="IPR058058">
    <property type="entry name" value="CBU_0592-like"/>
</dbReference>
<protein>
    <recommendedName>
        <fullName evidence="2">CBU-0592-like domain-containing protein</fullName>
    </recommendedName>
</protein>